<dbReference type="EMBL" id="CP058350">
    <property type="protein sequence ID" value="QLF70594.1"/>
    <property type="molecule type" value="Genomic_DNA"/>
</dbReference>
<keyword evidence="5" id="KW-0472">Membrane</keyword>
<evidence type="ECO:0000256" key="6">
    <source>
        <dbReference type="ARBA" id="ARBA00023315"/>
    </source>
</evidence>
<keyword evidence="2" id="KW-1003">Cell membrane</keyword>
<evidence type="ECO:0000313" key="8">
    <source>
        <dbReference type="Proteomes" id="UP000308530"/>
    </source>
</evidence>
<comment type="subcellular location">
    <subcellularLocation>
        <location evidence="1">Cell inner membrane</location>
    </subcellularLocation>
</comment>
<dbReference type="InterPro" id="IPR004960">
    <property type="entry name" value="LipA_acyltrans"/>
</dbReference>
<dbReference type="Pfam" id="PF03279">
    <property type="entry name" value="Lip_A_acyltrans"/>
    <property type="match status" value="1"/>
</dbReference>
<accession>A0ABX6QPQ8</accession>
<keyword evidence="6 7" id="KW-0012">Acyltransferase</keyword>
<protein>
    <submittedName>
        <fullName evidence="7">Lipid A biosynthesis lauroyl acyltransferase</fullName>
    </submittedName>
</protein>
<evidence type="ECO:0000256" key="5">
    <source>
        <dbReference type="ARBA" id="ARBA00023136"/>
    </source>
</evidence>
<reference evidence="7 8" key="1">
    <citation type="submission" date="2020-06" db="EMBL/GenBank/DDBJ databases">
        <title>Genome sequence of Rhizobium sp strain ADMK78.</title>
        <authorList>
            <person name="Rahi P."/>
        </authorList>
    </citation>
    <scope>NUCLEOTIDE SEQUENCE [LARGE SCALE GENOMIC DNA]</scope>
    <source>
        <strain evidence="7 8">ADMK78</strain>
    </source>
</reference>
<proteinExistence type="predicted"/>
<gene>
    <name evidence="7" type="ORF">FE840_014200</name>
</gene>
<keyword evidence="4" id="KW-0808">Transferase</keyword>
<evidence type="ECO:0000256" key="2">
    <source>
        <dbReference type="ARBA" id="ARBA00022475"/>
    </source>
</evidence>
<evidence type="ECO:0000256" key="1">
    <source>
        <dbReference type="ARBA" id="ARBA00004533"/>
    </source>
</evidence>
<name>A0ABX6QPQ8_9HYPH</name>
<organism evidence="7 8">
    <name type="scientific">Peteryoungia desertarenae</name>
    <dbReference type="NCBI Taxonomy" id="1813451"/>
    <lineage>
        <taxon>Bacteria</taxon>
        <taxon>Pseudomonadati</taxon>
        <taxon>Pseudomonadota</taxon>
        <taxon>Alphaproteobacteria</taxon>
        <taxon>Hyphomicrobiales</taxon>
        <taxon>Rhizobiaceae</taxon>
        <taxon>Peteryoungia</taxon>
    </lineage>
</organism>
<dbReference type="PANTHER" id="PTHR30606">
    <property type="entry name" value="LIPID A BIOSYNTHESIS LAUROYL ACYLTRANSFERASE"/>
    <property type="match status" value="1"/>
</dbReference>
<keyword evidence="8" id="KW-1185">Reference proteome</keyword>
<dbReference type="CDD" id="cd07984">
    <property type="entry name" value="LPLAT_LABLAT-like"/>
    <property type="match status" value="1"/>
</dbReference>
<dbReference type="PANTHER" id="PTHR30606:SF9">
    <property type="entry name" value="LIPID A BIOSYNTHESIS LAUROYLTRANSFERASE"/>
    <property type="match status" value="1"/>
</dbReference>
<dbReference type="Proteomes" id="UP000308530">
    <property type="component" value="Chromosome"/>
</dbReference>
<keyword evidence="3" id="KW-0997">Cell inner membrane</keyword>
<sequence length="335" mass="38249">MTSTRHWRVWKGGRSSGKSSSRWIDLVKQIITRIVLAARNLSQWLVAQFAFVSLTLLKLFPADAAINFADRVMRWIGPKTRRHRLMLTNLQRAYPEKNAAEIEAIALASWGHMGRLAAEYVFLDELFDFDPAKPGQGRVEVSGVDLFLELRDNPRPFIVFTGHTANFELLPVAGAAFGLYVTVLFRPPNNPYIAEKVFAFRERRMGKLVPSHAGSSFALARQLEQGGGVGVLVDQKFWKGVDTQFFGNPVKTNPLLGKLARQFECDVYPARCIRLPGNRFRLEIEPKVALPRNERGQLDVAATAQLLNDKVETWVREYPEQWLWYHDRWSIKNEI</sequence>
<dbReference type="GO" id="GO:0016746">
    <property type="term" value="F:acyltransferase activity"/>
    <property type="evidence" value="ECO:0007669"/>
    <property type="project" value="UniProtKB-KW"/>
</dbReference>
<dbReference type="NCBIfam" id="NF005120">
    <property type="entry name" value="PRK06553.1"/>
    <property type="match status" value="1"/>
</dbReference>
<evidence type="ECO:0000313" key="7">
    <source>
        <dbReference type="EMBL" id="QLF70594.1"/>
    </source>
</evidence>
<evidence type="ECO:0000256" key="4">
    <source>
        <dbReference type="ARBA" id="ARBA00022679"/>
    </source>
</evidence>
<evidence type="ECO:0000256" key="3">
    <source>
        <dbReference type="ARBA" id="ARBA00022519"/>
    </source>
</evidence>